<feature type="compositionally biased region" description="Basic and acidic residues" evidence="1">
    <location>
        <begin position="115"/>
        <end position="139"/>
    </location>
</feature>
<evidence type="ECO:0000256" key="1">
    <source>
        <dbReference type="SAM" id="MobiDB-lite"/>
    </source>
</evidence>
<dbReference type="AlphaFoldDB" id="A0A0F8YR45"/>
<dbReference type="Gene3D" id="1.20.5.370">
    <property type="match status" value="1"/>
</dbReference>
<dbReference type="InterPro" id="IPR014751">
    <property type="entry name" value="XRCC4-like_C"/>
</dbReference>
<reference evidence="2" key="1">
    <citation type="journal article" date="2015" name="Nature">
        <title>Complex archaea that bridge the gap between prokaryotes and eukaryotes.</title>
        <authorList>
            <person name="Spang A."/>
            <person name="Saw J.H."/>
            <person name="Jorgensen S.L."/>
            <person name="Zaremba-Niedzwiedzka K."/>
            <person name="Martijn J."/>
            <person name="Lind A.E."/>
            <person name="van Eijk R."/>
            <person name="Schleper C."/>
            <person name="Guy L."/>
            <person name="Ettema T.J."/>
        </authorList>
    </citation>
    <scope>NUCLEOTIDE SEQUENCE</scope>
</reference>
<feature type="region of interest" description="Disordered" evidence="1">
    <location>
        <begin position="97"/>
        <end position="139"/>
    </location>
</feature>
<dbReference type="EMBL" id="LAZR01052039">
    <property type="protein sequence ID" value="KKK83852.1"/>
    <property type="molecule type" value="Genomic_DNA"/>
</dbReference>
<comment type="caution">
    <text evidence="2">The sequence shown here is derived from an EMBL/GenBank/DDBJ whole genome shotgun (WGS) entry which is preliminary data.</text>
</comment>
<name>A0A0F8YR45_9ZZZZ</name>
<evidence type="ECO:0000313" key="2">
    <source>
        <dbReference type="EMBL" id="KKK83852.1"/>
    </source>
</evidence>
<protein>
    <submittedName>
        <fullName evidence="2">Uncharacterized protein</fullName>
    </submittedName>
</protein>
<gene>
    <name evidence="2" type="ORF">LCGC14_2789220</name>
</gene>
<organism evidence="2">
    <name type="scientific">marine sediment metagenome</name>
    <dbReference type="NCBI Taxonomy" id="412755"/>
    <lineage>
        <taxon>unclassified sequences</taxon>
        <taxon>metagenomes</taxon>
        <taxon>ecological metagenomes</taxon>
    </lineage>
</organism>
<proteinExistence type="predicted"/>
<accession>A0A0F8YR45</accession>
<sequence length="139" mass="16125">MKFSDALDRIAALRHENRRLYAENKRLEALDKDWLRASEQWVTENERLENRLNLAFEMLNDHGVDNAAIMKHIKSLMERVSTEPKRDLFEEIKEGLEAVRDSQNGNKADVSPKTAIEKDGINDRGSDEYANPERDGDRQ</sequence>